<evidence type="ECO:0000256" key="1">
    <source>
        <dbReference type="SAM" id="MobiDB-lite"/>
    </source>
</evidence>
<feature type="compositionally biased region" description="Polar residues" evidence="1">
    <location>
        <begin position="184"/>
        <end position="214"/>
    </location>
</feature>
<evidence type="ECO:0000313" key="4">
    <source>
        <dbReference type="Proteomes" id="UP000266841"/>
    </source>
</evidence>
<keyword evidence="4" id="KW-1185">Reference proteome</keyword>
<dbReference type="Proteomes" id="UP000266841">
    <property type="component" value="Unassembled WGS sequence"/>
</dbReference>
<keyword evidence="2" id="KW-0472">Membrane</keyword>
<organism evidence="3 4">
    <name type="scientific">Thalassiosira oceanica</name>
    <name type="common">Marine diatom</name>
    <dbReference type="NCBI Taxonomy" id="159749"/>
    <lineage>
        <taxon>Eukaryota</taxon>
        <taxon>Sar</taxon>
        <taxon>Stramenopiles</taxon>
        <taxon>Ochrophyta</taxon>
        <taxon>Bacillariophyta</taxon>
        <taxon>Coscinodiscophyceae</taxon>
        <taxon>Thalassiosirophycidae</taxon>
        <taxon>Thalassiosirales</taxon>
        <taxon>Thalassiosiraceae</taxon>
        <taxon>Thalassiosira</taxon>
    </lineage>
</organism>
<sequence length="244" mass="24108">MRHDERDHHGGAGPGRAAHDGAAVDVAPADARADPLAVEGGHGEPDAEPSTGGGVSISPIAGFGIALACVAGLVFAVAPFAPNPEEKDEFGGDDDDLSAMERDDALKGGGEGADMDIAAGDTESCTTAGLTGSRSSVPASPSAATLGSSGSSIPSADGGYRGAAASDYYASNPLLPAGEDEDASQVSSLQESDESNMNTTGFTTVDDTQSSASLDQAIESGDWERVAASAARAVGGHSETGVEV</sequence>
<gene>
    <name evidence="3" type="ORF">THAOC_06978</name>
</gene>
<feature type="compositionally biased region" description="Acidic residues" evidence="1">
    <location>
        <begin position="86"/>
        <end position="98"/>
    </location>
</feature>
<reference evidence="3 4" key="1">
    <citation type="journal article" date="2012" name="Genome Biol.">
        <title>Genome and low-iron response of an oceanic diatom adapted to chronic iron limitation.</title>
        <authorList>
            <person name="Lommer M."/>
            <person name="Specht M."/>
            <person name="Roy A.S."/>
            <person name="Kraemer L."/>
            <person name="Andreson R."/>
            <person name="Gutowska M.A."/>
            <person name="Wolf J."/>
            <person name="Bergner S.V."/>
            <person name="Schilhabel M.B."/>
            <person name="Klostermeier U.C."/>
            <person name="Beiko R.G."/>
            <person name="Rosenstiel P."/>
            <person name="Hippler M."/>
            <person name="Laroche J."/>
        </authorList>
    </citation>
    <scope>NUCLEOTIDE SEQUENCE [LARGE SCALE GENOMIC DNA]</scope>
    <source>
        <strain evidence="3 4">CCMP1005</strain>
    </source>
</reference>
<evidence type="ECO:0000256" key="2">
    <source>
        <dbReference type="SAM" id="Phobius"/>
    </source>
</evidence>
<proteinExistence type="predicted"/>
<feature type="compositionally biased region" description="Basic and acidic residues" evidence="1">
    <location>
        <begin position="1"/>
        <end position="10"/>
    </location>
</feature>
<feature type="compositionally biased region" description="Polar residues" evidence="1">
    <location>
        <begin position="145"/>
        <end position="154"/>
    </location>
</feature>
<feature type="transmembrane region" description="Helical" evidence="2">
    <location>
        <begin position="60"/>
        <end position="81"/>
    </location>
</feature>
<keyword evidence="2" id="KW-1133">Transmembrane helix</keyword>
<protein>
    <submittedName>
        <fullName evidence="3">Uncharacterized protein</fullName>
    </submittedName>
</protein>
<feature type="compositionally biased region" description="Low complexity" evidence="1">
    <location>
        <begin position="20"/>
        <end position="37"/>
    </location>
</feature>
<evidence type="ECO:0000313" key="3">
    <source>
        <dbReference type="EMBL" id="EJK71565.1"/>
    </source>
</evidence>
<name>K0T1E2_THAOC</name>
<comment type="caution">
    <text evidence="3">The sequence shown here is derived from an EMBL/GenBank/DDBJ whole genome shotgun (WGS) entry which is preliminary data.</text>
</comment>
<feature type="compositionally biased region" description="Polar residues" evidence="1">
    <location>
        <begin position="123"/>
        <end position="132"/>
    </location>
</feature>
<feature type="region of interest" description="Disordered" evidence="1">
    <location>
        <begin position="1"/>
        <end position="53"/>
    </location>
</feature>
<dbReference type="EMBL" id="AGNL01007064">
    <property type="protein sequence ID" value="EJK71565.1"/>
    <property type="molecule type" value="Genomic_DNA"/>
</dbReference>
<accession>K0T1E2</accession>
<dbReference type="AlphaFoldDB" id="K0T1E2"/>
<feature type="region of interest" description="Disordered" evidence="1">
    <location>
        <begin position="82"/>
        <end position="221"/>
    </location>
</feature>
<keyword evidence="2" id="KW-0812">Transmembrane</keyword>
<feature type="compositionally biased region" description="Low complexity" evidence="1">
    <location>
        <begin position="133"/>
        <end position="144"/>
    </location>
</feature>